<dbReference type="InterPro" id="IPR026762">
    <property type="entry name" value="Ska2"/>
</dbReference>
<evidence type="ECO:0000313" key="15">
    <source>
        <dbReference type="EMBL" id="CAL5228566.1"/>
    </source>
</evidence>
<evidence type="ECO:0000256" key="12">
    <source>
        <dbReference type="ARBA" id="ARBA00023328"/>
    </source>
</evidence>
<evidence type="ECO:0000256" key="10">
    <source>
        <dbReference type="ARBA" id="ARBA00023212"/>
    </source>
</evidence>
<evidence type="ECO:0000256" key="1">
    <source>
        <dbReference type="ARBA" id="ARBA00004186"/>
    </source>
</evidence>
<dbReference type="Proteomes" id="UP001497392">
    <property type="component" value="Unassembled WGS sequence"/>
</dbReference>
<evidence type="ECO:0000313" key="16">
    <source>
        <dbReference type="Proteomes" id="UP001497392"/>
    </source>
</evidence>
<dbReference type="InterPro" id="IPR042091">
    <property type="entry name" value="Ska2_N"/>
</dbReference>
<evidence type="ECO:0000256" key="13">
    <source>
        <dbReference type="ARBA" id="ARBA00029651"/>
    </source>
</evidence>
<evidence type="ECO:0000256" key="11">
    <source>
        <dbReference type="ARBA" id="ARBA00023306"/>
    </source>
</evidence>
<reference evidence="15 16" key="1">
    <citation type="submission" date="2024-06" db="EMBL/GenBank/DDBJ databases">
        <authorList>
            <person name="Kraege A."/>
            <person name="Thomma B."/>
        </authorList>
    </citation>
    <scope>NUCLEOTIDE SEQUENCE [LARGE SCALE GENOMIC DNA]</scope>
</reference>
<evidence type="ECO:0000256" key="6">
    <source>
        <dbReference type="ARBA" id="ARBA00022618"/>
    </source>
</evidence>
<evidence type="ECO:0000256" key="9">
    <source>
        <dbReference type="ARBA" id="ARBA00022838"/>
    </source>
</evidence>
<keyword evidence="10" id="KW-0206">Cytoskeleton</keyword>
<comment type="similarity">
    <text evidence="3">Belongs to the SKA2 family.</text>
</comment>
<keyword evidence="16" id="KW-1185">Reference proteome</keyword>
<sequence>MEDLSASADGVIISLRRADADLSAVMHRLDSEFQHRFPTEGNPLSIMKRLGGLQGQLPTIIRAYEELQRGKQEVWRATQEQVAANDELLKQLSARAGLPTDSHAPGNSLLEKMQELHSGAQN</sequence>
<dbReference type="EMBL" id="CAXHTA020000018">
    <property type="protein sequence ID" value="CAL5228566.1"/>
    <property type="molecule type" value="Genomic_DNA"/>
</dbReference>
<dbReference type="Gene3D" id="6.10.250.1380">
    <property type="match status" value="1"/>
</dbReference>
<keyword evidence="9" id="KW-0995">Kinetochore</keyword>
<evidence type="ECO:0000256" key="2">
    <source>
        <dbReference type="ARBA" id="ARBA00004629"/>
    </source>
</evidence>
<keyword evidence="7" id="KW-0493">Microtubule</keyword>
<protein>
    <recommendedName>
        <fullName evidence="13">Protein FAM33A</fullName>
    </recommendedName>
</protein>
<comment type="subcellular location">
    <subcellularLocation>
        <location evidence="2">Chromosome</location>
        <location evidence="2">Centromere</location>
        <location evidence="2">Kinetochore</location>
    </subcellularLocation>
    <subcellularLocation>
        <location evidence="1">Cytoplasm</location>
        <location evidence="1">Cytoskeleton</location>
        <location evidence="1">Spindle</location>
    </subcellularLocation>
</comment>
<name>A0ABP1GCS4_9CHLO</name>
<dbReference type="PANTHER" id="PTHR32017">
    <property type="entry name" value="SPINDLE AND KINETOCHORE-ASSOCIATED PROTEIN 2"/>
    <property type="match status" value="1"/>
</dbReference>
<keyword evidence="4" id="KW-0158">Chromosome</keyword>
<feature type="domain" description="Ska2 N-terminal" evidence="14">
    <location>
        <begin position="6"/>
        <end position="102"/>
    </location>
</feature>
<evidence type="ECO:0000256" key="5">
    <source>
        <dbReference type="ARBA" id="ARBA00022490"/>
    </source>
</evidence>
<dbReference type="Pfam" id="PF16740">
    <property type="entry name" value="SKA2"/>
    <property type="match status" value="1"/>
</dbReference>
<keyword evidence="6" id="KW-0132">Cell division</keyword>
<evidence type="ECO:0000256" key="3">
    <source>
        <dbReference type="ARBA" id="ARBA00010684"/>
    </source>
</evidence>
<keyword evidence="11" id="KW-0131">Cell cycle</keyword>
<evidence type="ECO:0000256" key="8">
    <source>
        <dbReference type="ARBA" id="ARBA00022776"/>
    </source>
</evidence>
<keyword evidence="5" id="KW-0963">Cytoplasm</keyword>
<gene>
    <name evidence="15" type="primary">g11723</name>
    <name evidence="15" type="ORF">VP750_LOCUS10472</name>
</gene>
<accession>A0ABP1GCS4</accession>
<comment type="caution">
    <text evidence="15">The sequence shown here is derived from an EMBL/GenBank/DDBJ whole genome shotgun (WGS) entry which is preliminary data.</text>
</comment>
<evidence type="ECO:0000256" key="7">
    <source>
        <dbReference type="ARBA" id="ARBA00022701"/>
    </source>
</evidence>
<keyword evidence="8" id="KW-0498">Mitosis</keyword>
<proteinExistence type="inferred from homology"/>
<evidence type="ECO:0000256" key="4">
    <source>
        <dbReference type="ARBA" id="ARBA00022454"/>
    </source>
</evidence>
<evidence type="ECO:0000259" key="14">
    <source>
        <dbReference type="Pfam" id="PF16740"/>
    </source>
</evidence>
<organism evidence="15 16">
    <name type="scientific">Coccomyxa viridis</name>
    <dbReference type="NCBI Taxonomy" id="1274662"/>
    <lineage>
        <taxon>Eukaryota</taxon>
        <taxon>Viridiplantae</taxon>
        <taxon>Chlorophyta</taxon>
        <taxon>core chlorophytes</taxon>
        <taxon>Trebouxiophyceae</taxon>
        <taxon>Trebouxiophyceae incertae sedis</taxon>
        <taxon>Coccomyxaceae</taxon>
        <taxon>Coccomyxa</taxon>
    </lineage>
</organism>
<keyword evidence="12" id="KW-0137">Centromere</keyword>
<dbReference type="PANTHER" id="PTHR32017:SF3">
    <property type="entry name" value="SPINDLE AND KINETOCHORE-ASSOCIATED PROTEIN 2"/>
    <property type="match status" value="1"/>
</dbReference>